<dbReference type="SMART" id="SM00028">
    <property type="entry name" value="TPR"/>
    <property type="match status" value="6"/>
</dbReference>
<dbReference type="PANTHER" id="PTHR44943:SF4">
    <property type="entry name" value="TPR REPEAT-CONTAINING PROTEIN MJ0798"/>
    <property type="match status" value="1"/>
</dbReference>
<dbReference type="Gene3D" id="1.25.40.10">
    <property type="entry name" value="Tetratricopeptide repeat domain"/>
    <property type="match status" value="3"/>
</dbReference>
<evidence type="ECO:0000256" key="5">
    <source>
        <dbReference type="SAM" id="MobiDB-lite"/>
    </source>
</evidence>
<keyword evidence="2 3" id="KW-0802">TPR repeat</keyword>
<dbReference type="Proteomes" id="UP000248161">
    <property type="component" value="Unassembled WGS sequence"/>
</dbReference>
<proteinExistence type="predicted"/>
<evidence type="ECO:0000256" key="2">
    <source>
        <dbReference type="ARBA" id="ARBA00022803"/>
    </source>
</evidence>
<feature type="coiled-coil region" evidence="4">
    <location>
        <begin position="395"/>
        <end position="422"/>
    </location>
</feature>
<feature type="repeat" description="TPR" evidence="3">
    <location>
        <begin position="44"/>
        <end position="77"/>
    </location>
</feature>
<dbReference type="PANTHER" id="PTHR44943">
    <property type="entry name" value="CELLULOSE SYNTHASE OPERON PROTEIN C"/>
    <property type="match status" value="1"/>
</dbReference>
<keyword evidence="1" id="KW-0677">Repeat</keyword>
<dbReference type="InterPro" id="IPR011990">
    <property type="entry name" value="TPR-like_helical_dom_sf"/>
</dbReference>
<feature type="repeat" description="TPR" evidence="3">
    <location>
        <begin position="524"/>
        <end position="557"/>
    </location>
</feature>
<dbReference type="Pfam" id="PF00515">
    <property type="entry name" value="TPR_1"/>
    <property type="match status" value="1"/>
</dbReference>
<protein>
    <recommendedName>
        <fullName evidence="8">Tetratricopeptide repeat protein</fullName>
    </recommendedName>
</protein>
<organism evidence="6 7">
    <name type="scientific">Candidatus Thalassarchaeum betae</name>
    <dbReference type="NCBI Taxonomy" id="2599289"/>
    <lineage>
        <taxon>Archaea</taxon>
        <taxon>Methanobacteriati</taxon>
        <taxon>Thermoplasmatota</taxon>
        <taxon>Candidatus Poseidoniia</taxon>
        <taxon>Candidatus Poseidoniales</taxon>
        <taxon>Candidatus Thalassarchaeaceae</taxon>
        <taxon>Candidatus Thalassarchaeum</taxon>
    </lineage>
</organism>
<evidence type="ECO:0008006" key="8">
    <source>
        <dbReference type="Google" id="ProtNLM"/>
    </source>
</evidence>
<dbReference type="AlphaFoldDB" id="A0A2V3HPI9"/>
<feature type="compositionally biased region" description="Polar residues" evidence="5">
    <location>
        <begin position="287"/>
        <end position="313"/>
    </location>
</feature>
<gene>
    <name evidence="6" type="ORF">CXX69_06485</name>
</gene>
<name>A0A2V3HPI9_9ARCH</name>
<comment type="caution">
    <text evidence="6">The sequence shown here is derived from an EMBL/GenBank/DDBJ whole genome shotgun (WGS) entry which is preliminary data.</text>
</comment>
<feature type="region of interest" description="Disordered" evidence="5">
    <location>
        <begin position="287"/>
        <end position="324"/>
    </location>
</feature>
<keyword evidence="4" id="KW-0175">Coiled coil</keyword>
<evidence type="ECO:0000256" key="3">
    <source>
        <dbReference type="PROSITE-ProRule" id="PRU00339"/>
    </source>
</evidence>
<evidence type="ECO:0000313" key="7">
    <source>
        <dbReference type="Proteomes" id="UP000248161"/>
    </source>
</evidence>
<sequence>MILSADRSVNGSNIAEANTMVKEGALLEAHEAYQSIVEEEPENSAAWYGLGVISNKLGFHDSAIEYLEHSFRLNKNHPPTVANLAILYSGSEPEKANSFAQLALDLGLDDGRLHELASRSDSEVIIVDGQTSDPPGENQAETELVPLLQSTTVTTTPTQPRNEFIESENASETDEMTEADLITQLSKLIRDDEFKAALTILTSALEGEFKESPSLWHLCGLCLSEMGLHADALGTIQYALTLDENHVASLHLIGQMLWNSDQKDEAEVFWKKIAELEPTNLILQSLPQQESQEILEESTTNSSDSEVSTQHPEQQTEEDSRPLIEGVDEADNTDSIALEDSLVVLIQNARKYSEGGEHSTAVQTWKTIIEQYGSTAKSWHGMSDALEAAGHFQKSDQCRLKAEELESSKSEHEAQTDKIKEVDLIAAAQIVIQKVQPTEDKGDDDVNTSIEWYNKGLSLLADNKGIEALQCFEKTVGSAPREEKELRVRAHNGRGNALHQLGQYVESIQSYHQAISMDPTMVTGRTMYNMGSSYAAMEHFLDAVSCFEQALERDLEEEENLLCRTQLNRCMLLLKEQQKLDRLRA</sequence>
<dbReference type="Pfam" id="PF13181">
    <property type="entry name" value="TPR_8"/>
    <property type="match status" value="1"/>
</dbReference>
<dbReference type="InterPro" id="IPR019734">
    <property type="entry name" value="TPR_rpt"/>
</dbReference>
<dbReference type="InterPro" id="IPR051685">
    <property type="entry name" value="Ycf3/AcsC/BcsC/TPR_MFPF"/>
</dbReference>
<dbReference type="SUPFAM" id="SSF48452">
    <property type="entry name" value="TPR-like"/>
    <property type="match status" value="2"/>
</dbReference>
<feature type="repeat" description="TPR" evidence="3">
    <location>
        <begin position="488"/>
        <end position="521"/>
    </location>
</feature>
<evidence type="ECO:0000256" key="1">
    <source>
        <dbReference type="ARBA" id="ARBA00022737"/>
    </source>
</evidence>
<evidence type="ECO:0000313" key="6">
    <source>
        <dbReference type="EMBL" id="PXF20826.1"/>
    </source>
</evidence>
<evidence type="ECO:0000256" key="4">
    <source>
        <dbReference type="SAM" id="Coils"/>
    </source>
</evidence>
<dbReference type="Pfam" id="PF13432">
    <property type="entry name" value="TPR_16"/>
    <property type="match status" value="1"/>
</dbReference>
<reference evidence="6 7" key="1">
    <citation type="journal article" date="2015" name="Nat. Commun.">
        <title>Genomic and transcriptomic evidence for scavenging of diverse organic compounds by widespread deep-sea archaea.</title>
        <authorList>
            <person name="Li M."/>
            <person name="Baker B.J."/>
            <person name="Anantharaman K."/>
            <person name="Jain S."/>
            <person name="Breier J.A."/>
            <person name="Dick G.J."/>
        </authorList>
    </citation>
    <scope>NUCLEOTIDE SEQUENCE [LARGE SCALE GENOMIC DNA]</scope>
    <source>
        <strain evidence="6">Cayman_51_deep</strain>
    </source>
</reference>
<accession>A0A2V3HPI9</accession>
<dbReference type="PROSITE" id="PS50005">
    <property type="entry name" value="TPR"/>
    <property type="match status" value="3"/>
</dbReference>
<dbReference type="EMBL" id="PSPG01000019">
    <property type="protein sequence ID" value="PXF20826.1"/>
    <property type="molecule type" value="Genomic_DNA"/>
</dbReference>